<dbReference type="EMBL" id="FNTL01000005">
    <property type="protein sequence ID" value="SEE90013.1"/>
    <property type="molecule type" value="Genomic_DNA"/>
</dbReference>
<dbReference type="GO" id="GO:0043856">
    <property type="term" value="F:anti-sigma factor antagonist activity"/>
    <property type="evidence" value="ECO:0007669"/>
    <property type="project" value="InterPro"/>
</dbReference>
<evidence type="ECO:0000256" key="2">
    <source>
        <dbReference type="RuleBase" id="RU003749"/>
    </source>
</evidence>
<evidence type="ECO:0000256" key="1">
    <source>
        <dbReference type="ARBA" id="ARBA00009013"/>
    </source>
</evidence>
<dbReference type="InterPro" id="IPR002645">
    <property type="entry name" value="STAS_dom"/>
</dbReference>
<feature type="domain" description="STAS" evidence="3">
    <location>
        <begin position="33"/>
        <end position="142"/>
    </location>
</feature>
<accession>A0A1H5MLA9</accession>
<evidence type="ECO:0000313" key="4">
    <source>
        <dbReference type="EMBL" id="SEE90013.1"/>
    </source>
</evidence>
<dbReference type="CDD" id="cd07043">
    <property type="entry name" value="STAS_anti-anti-sigma_factors"/>
    <property type="match status" value="1"/>
</dbReference>
<name>A0A1H5MLA9_RHOJO</name>
<proteinExistence type="inferred from homology"/>
<dbReference type="InterPro" id="IPR003658">
    <property type="entry name" value="Anti-sigma_ant"/>
</dbReference>
<dbReference type="NCBIfam" id="TIGR00377">
    <property type="entry name" value="ant_ant_sig"/>
    <property type="match status" value="1"/>
</dbReference>
<dbReference type="PROSITE" id="PS50801">
    <property type="entry name" value="STAS"/>
    <property type="match status" value="1"/>
</dbReference>
<evidence type="ECO:0000313" key="5">
    <source>
        <dbReference type="Proteomes" id="UP000183407"/>
    </source>
</evidence>
<dbReference type="SUPFAM" id="SSF52091">
    <property type="entry name" value="SpoIIaa-like"/>
    <property type="match status" value="1"/>
</dbReference>
<dbReference type="InterPro" id="IPR036513">
    <property type="entry name" value="STAS_dom_sf"/>
</dbReference>
<comment type="similarity">
    <text evidence="1 2">Belongs to the anti-sigma-factor antagonist family.</text>
</comment>
<organism evidence="4 5">
    <name type="scientific">Rhodococcus jostii</name>
    <dbReference type="NCBI Taxonomy" id="132919"/>
    <lineage>
        <taxon>Bacteria</taxon>
        <taxon>Bacillati</taxon>
        <taxon>Actinomycetota</taxon>
        <taxon>Actinomycetes</taxon>
        <taxon>Mycobacteriales</taxon>
        <taxon>Nocardiaceae</taxon>
        <taxon>Rhodococcus</taxon>
    </lineage>
</organism>
<reference evidence="5" key="1">
    <citation type="submission" date="2016-10" db="EMBL/GenBank/DDBJ databases">
        <authorList>
            <person name="Varghese N."/>
        </authorList>
    </citation>
    <scope>NUCLEOTIDE SEQUENCE [LARGE SCALE GENOMIC DNA]</scope>
    <source>
        <strain evidence="5">DSM 44719</strain>
    </source>
</reference>
<sequence length="148" mass="15643">MKPTCTPRCVNPPTAPRLYATRETPSPDRGLRMAVEVAQTVDATVGRITGDIDVLAAPSFALALAHLTDGGSSSRIIVDMTTVDFVGTSGLSVLSEFAETARRHHITWVLAGSRAVLRPLEATGLAAMIPICSTVSAAFDKVEKITHT</sequence>
<dbReference type="Pfam" id="PF01740">
    <property type="entry name" value="STAS"/>
    <property type="match status" value="1"/>
</dbReference>
<protein>
    <recommendedName>
        <fullName evidence="2">Anti-sigma factor antagonist</fullName>
    </recommendedName>
</protein>
<gene>
    <name evidence="4" type="ORF">SAMN04490220_9093</name>
</gene>
<dbReference type="Proteomes" id="UP000183407">
    <property type="component" value="Unassembled WGS sequence"/>
</dbReference>
<evidence type="ECO:0000259" key="3">
    <source>
        <dbReference type="PROSITE" id="PS50801"/>
    </source>
</evidence>
<dbReference type="AlphaFoldDB" id="A0A1H5MLA9"/>
<dbReference type="Gene3D" id="3.30.750.24">
    <property type="entry name" value="STAS domain"/>
    <property type="match status" value="1"/>
</dbReference>